<feature type="compositionally biased region" description="Polar residues" evidence="1">
    <location>
        <begin position="58"/>
        <end position="68"/>
    </location>
</feature>
<name>A0A8S4GCB8_PLUXY</name>
<dbReference type="AlphaFoldDB" id="A0A8S4GCB8"/>
<dbReference type="Proteomes" id="UP000653454">
    <property type="component" value="Unassembled WGS sequence"/>
</dbReference>
<evidence type="ECO:0000256" key="1">
    <source>
        <dbReference type="SAM" id="MobiDB-lite"/>
    </source>
</evidence>
<evidence type="ECO:0000313" key="3">
    <source>
        <dbReference type="Proteomes" id="UP000653454"/>
    </source>
</evidence>
<reference evidence="2" key="1">
    <citation type="submission" date="2020-11" db="EMBL/GenBank/DDBJ databases">
        <authorList>
            <person name="Whiteford S."/>
        </authorList>
    </citation>
    <scope>NUCLEOTIDE SEQUENCE</scope>
</reference>
<keyword evidence="3" id="KW-1185">Reference proteome</keyword>
<organism evidence="2 3">
    <name type="scientific">Plutella xylostella</name>
    <name type="common">Diamondback moth</name>
    <name type="synonym">Plutella maculipennis</name>
    <dbReference type="NCBI Taxonomy" id="51655"/>
    <lineage>
        <taxon>Eukaryota</taxon>
        <taxon>Metazoa</taxon>
        <taxon>Ecdysozoa</taxon>
        <taxon>Arthropoda</taxon>
        <taxon>Hexapoda</taxon>
        <taxon>Insecta</taxon>
        <taxon>Pterygota</taxon>
        <taxon>Neoptera</taxon>
        <taxon>Endopterygota</taxon>
        <taxon>Lepidoptera</taxon>
        <taxon>Glossata</taxon>
        <taxon>Ditrysia</taxon>
        <taxon>Yponomeutoidea</taxon>
        <taxon>Plutellidae</taxon>
        <taxon>Plutella</taxon>
    </lineage>
</organism>
<proteinExistence type="predicted"/>
<sequence>MLGDAPLRFAALRFGFDEHVHLTRSSSLCSSSHLSLGFGARGFDGVGQGDNPSRHGFKNSSAFKTTSSWTGTKRNFKLPGGAGSGLGSAPVPLAAEAAGVVRRGSSDIFERPGSPPLRVFELEEAQRTRTDNEAVASTSNQELAQELSSITCESYPGGSEIIRESLKHRGVPPESLDIVLASFAKNTISQYNSS</sequence>
<feature type="region of interest" description="Disordered" evidence="1">
    <location>
        <begin position="47"/>
        <end position="68"/>
    </location>
</feature>
<protein>
    <submittedName>
        <fullName evidence="2">(diamondback moth) hypothetical protein</fullName>
    </submittedName>
</protein>
<evidence type="ECO:0000313" key="2">
    <source>
        <dbReference type="EMBL" id="CAG9137521.1"/>
    </source>
</evidence>
<accession>A0A8S4GCB8</accession>
<gene>
    <name evidence="2" type="ORF">PLXY2_LOCUS15773</name>
</gene>
<comment type="caution">
    <text evidence="2">The sequence shown here is derived from an EMBL/GenBank/DDBJ whole genome shotgun (WGS) entry which is preliminary data.</text>
</comment>
<dbReference type="EMBL" id="CAJHNJ030000270">
    <property type="protein sequence ID" value="CAG9137521.1"/>
    <property type="molecule type" value="Genomic_DNA"/>
</dbReference>